<evidence type="ECO:0000313" key="3">
    <source>
        <dbReference type="Proteomes" id="UP000512115"/>
    </source>
</evidence>
<sequence>MKSASVKEMPSAEQVTVIRRQAFLAYLFGDDAHMGELYWYMLINRMLPDCPCEAWHFVAFPDGGGYMVPLPPEEDVFLTIRGLRGTDYTVTADAAGIILTTGILSLRMHLHCLKGNDEMMRFCRTRHSQLMAFAGTHPERGVTGVILSEYNFCSRYS</sequence>
<dbReference type="InterPro" id="IPR004914">
    <property type="entry name" value="Antirestrict"/>
</dbReference>
<dbReference type="RefSeq" id="WP_157922163.1">
    <property type="nucleotide sequence ID" value="NZ_CAKAEM010000001.1"/>
</dbReference>
<dbReference type="Pfam" id="PF03230">
    <property type="entry name" value="Antirestrict"/>
    <property type="match status" value="1"/>
</dbReference>
<dbReference type="AlphaFoldDB" id="A0A7H9K7B4"/>
<organism evidence="2 3">
    <name type="scientific">Escherichia marmotae</name>
    <dbReference type="NCBI Taxonomy" id="1499973"/>
    <lineage>
        <taxon>Bacteria</taxon>
        <taxon>Pseudomonadati</taxon>
        <taxon>Pseudomonadota</taxon>
        <taxon>Gammaproteobacteria</taxon>
        <taxon>Enterobacterales</taxon>
        <taxon>Enterobacteriaceae</taxon>
        <taxon>Escherichia</taxon>
    </lineage>
</organism>
<evidence type="ECO:0000313" key="2">
    <source>
        <dbReference type="EMBL" id="QLV01828.1"/>
    </source>
</evidence>
<dbReference type="InterPro" id="IPR042297">
    <property type="entry name" value="Antirestriction_sf"/>
</dbReference>
<dbReference type="EMBL" id="CP056159">
    <property type="protein sequence ID" value="QLV01828.1"/>
    <property type="molecule type" value="Genomic_DNA"/>
</dbReference>
<name>A0A7H9K7B4_9ESCH</name>
<evidence type="ECO:0000256" key="1">
    <source>
        <dbReference type="ARBA" id="ARBA00008618"/>
    </source>
</evidence>
<dbReference type="Gene3D" id="3.30.70.3580">
    <property type="entry name" value="Antirestriction protein"/>
    <property type="match status" value="1"/>
</dbReference>
<comment type="similarity">
    <text evidence="1">Belongs to the antirestriction protein family.</text>
</comment>
<proteinExistence type="inferred from homology"/>
<gene>
    <name evidence="2" type="ORF">HV284_12455</name>
</gene>
<accession>A0A7H9K7B4</accession>
<dbReference type="Proteomes" id="UP000512115">
    <property type="component" value="Chromosome"/>
</dbReference>
<protein>
    <submittedName>
        <fullName evidence="2">Antirestriction protein</fullName>
    </submittedName>
</protein>
<reference evidence="2 3" key="1">
    <citation type="submission" date="2020-06" db="EMBL/GenBank/DDBJ databases">
        <title>REHAB project genomes.</title>
        <authorList>
            <person name="Shaw L.P."/>
        </authorList>
    </citation>
    <scope>NUCLEOTIDE SEQUENCE [LARGE SCALE GENOMIC DNA]</scope>
    <source>
        <strain evidence="2 3">RHBSTW-00814</strain>
    </source>
</reference>